<comment type="caution">
    <text evidence="3">The sequence shown here is derived from an EMBL/GenBank/DDBJ whole genome shotgun (WGS) entry which is preliminary data.</text>
</comment>
<feature type="compositionally biased region" description="Basic and acidic residues" evidence="1">
    <location>
        <begin position="89"/>
        <end position="110"/>
    </location>
</feature>
<dbReference type="Pfam" id="PF13456">
    <property type="entry name" value="RVT_3"/>
    <property type="match status" value="1"/>
</dbReference>
<feature type="compositionally biased region" description="Low complexity" evidence="1">
    <location>
        <begin position="47"/>
        <end position="59"/>
    </location>
</feature>
<feature type="domain" description="RNase H type-1" evidence="2">
    <location>
        <begin position="371"/>
        <end position="490"/>
    </location>
</feature>
<feature type="compositionally biased region" description="Polar residues" evidence="1">
    <location>
        <begin position="35"/>
        <end position="45"/>
    </location>
</feature>
<dbReference type="Proteomes" id="UP000712281">
    <property type="component" value="Unassembled WGS sequence"/>
</dbReference>
<protein>
    <recommendedName>
        <fullName evidence="2">RNase H type-1 domain-containing protein</fullName>
    </recommendedName>
</protein>
<evidence type="ECO:0000313" key="3">
    <source>
        <dbReference type="EMBL" id="KAF2551126.1"/>
    </source>
</evidence>
<dbReference type="GO" id="GO:0003676">
    <property type="term" value="F:nucleic acid binding"/>
    <property type="evidence" value="ECO:0007669"/>
    <property type="project" value="InterPro"/>
</dbReference>
<dbReference type="AlphaFoldDB" id="A0A8S9H247"/>
<feature type="region of interest" description="Disordered" evidence="1">
    <location>
        <begin position="214"/>
        <end position="259"/>
    </location>
</feature>
<proteinExistence type="predicted"/>
<dbReference type="EMBL" id="QGKW02001988">
    <property type="protein sequence ID" value="KAF2551126.1"/>
    <property type="molecule type" value="Genomic_DNA"/>
</dbReference>
<dbReference type="Gene3D" id="3.30.420.10">
    <property type="entry name" value="Ribonuclease H-like superfamily/Ribonuclease H"/>
    <property type="match status" value="1"/>
</dbReference>
<evidence type="ECO:0000259" key="2">
    <source>
        <dbReference type="Pfam" id="PF13456"/>
    </source>
</evidence>
<dbReference type="InterPro" id="IPR044730">
    <property type="entry name" value="RNase_H-like_dom_plant"/>
</dbReference>
<gene>
    <name evidence="3" type="ORF">F2Q68_00037200</name>
</gene>
<evidence type="ECO:0000313" key="4">
    <source>
        <dbReference type="Proteomes" id="UP000712281"/>
    </source>
</evidence>
<dbReference type="GO" id="GO:0004523">
    <property type="term" value="F:RNA-DNA hybrid ribonuclease activity"/>
    <property type="evidence" value="ECO:0007669"/>
    <property type="project" value="InterPro"/>
</dbReference>
<organism evidence="3 4">
    <name type="scientific">Brassica cretica</name>
    <name type="common">Mustard</name>
    <dbReference type="NCBI Taxonomy" id="69181"/>
    <lineage>
        <taxon>Eukaryota</taxon>
        <taxon>Viridiplantae</taxon>
        <taxon>Streptophyta</taxon>
        <taxon>Embryophyta</taxon>
        <taxon>Tracheophyta</taxon>
        <taxon>Spermatophyta</taxon>
        <taxon>Magnoliopsida</taxon>
        <taxon>eudicotyledons</taxon>
        <taxon>Gunneridae</taxon>
        <taxon>Pentapetalae</taxon>
        <taxon>rosids</taxon>
        <taxon>malvids</taxon>
        <taxon>Brassicales</taxon>
        <taxon>Brassicaceae</taxon>
        <taxon>Brassiceae</taxon>
        <taxon>Brassica</taxon>
    </lineage>
</organism>
<dbReference type="InterPro" id="IPR002156">
    <property type="entry name" value="RNaseH_domain"/>
</dbReference>
<sequence>MRDARRTESGFGHYSHRASEGRYHAVPNRREYPNDSYSRSRNYYPTQVHSAQVSSHQQSGSRWVDSGRRVPAAEPSKTRDMGDTCLNNKGDESVFRETNSKSHSDDRIMEKLPSPPRNGEHKNTSQDLNHTIPEEAIMVAREELRKVMTQYVNVADPTESAARRARMRYAEEKGETEEIIINMATAATTSVEVPPTNMEIELPSERVPALARLGPAPEQDDVPESEPTRIPTKKRLGRPPLRTNQEKPLGVKAGPPTENEVNLKVSDLISNETKEWEKQRVERSFPHLADNILSIKTNKWGGPLGPWILWAIWSSRNQKLFQKRNFHAQETITKAIVDAKEWSEAQAKIIPETQRKNSTRSRGEFEVICRSDAAWKEELQAAGLAWSFYGSQNERFSSHSRSIALVISSLVAEGLAIRAAMEHAIALRLKCMLFETDSLQLVTAIEEGSSFSDLHGIISDIYLLSNFFDSVSFRFCRRDVLSFEDSLAKQSLSDFGLN</sequence>
<dbReference type="CDD" id="cd06222">
    <property type="entry name" value="RNase_H_like"/>
    <property type="match status" value="1"/>
</dbReference>
<dbReference type="InterPro" id="IPR036397">
    <property type="entry name" value="RNaseH_sf"/>
</dbReference>
<dbReference type="PANTHER" id="PTHR34146">
    <property type="entry name" value="POLYNUCLEOTIDYL TRANSFERASE, RIBONUCLEASE H-LIKE SUPERFAMILY PROTEIN-RELATED"/>
    <property type="match status" value="1"/>
</dbReference>
<accession>A0A8S9H247</accession>
<reference evidence="3" key="1">
    <citation type="submission" date="2019-12" db="EMBL/GenBank/DDBJ databases">
        <title>Genome sequencing and annotation of Brassica cretica.</title>
        <authorList>
            <person name="Studholme D.J."/>
            <person name="Sarris P.F."/>
        </authorList>
    </citation>
    <scope>NUCLEOTIDE SEQUENCE</scope>
    <source>
        <strain evidence="3">PFS-001/15</strain>
        <tissue evidence="3">Leaf</tissue>
    </source>
</reference>
<name>A0A8S9H247_BRACR</name>
<evidence type="ECO:0000256" key="1">
    <source>
        <dbReference type="SAM" id="MobiDB-lite"/>
    </source>
</evidence>
<feature type="compositionally biased region" description="Basic and acidic residues" evidence="1">
    <location>
        <begin position="17"/>
        <end position="33"/>
    </location>
</feature>
<dbReference type="PANTHER" id="PTHR34146:SF11">
    <property type="entry name" value="RIBONUCLEASE H-LIKE SUPERFAMILY PROTEIN"/>
    <property type="match status" value="1"/>
</dbReference>
<feature type="region of interest" description="Disordered" evidence="1">
    <location>
        <begin position="1"/>
        <end position="126"/>
    </location>
</feature>